<reference evidence="2 3" key="1">
    <citation type="submission" date="2018-12" db="EMBL/GenBank/DDBJ databases">
        <title>A novel vanA-carrying plasmid in a clinical isolate of Enterococcus avium.</title>
        <authorList>
            <person name="Bernasconi O.J."/>
            <person name="Luzzaro F."/>
            <person name="Endimiani A."/>
        </authorList>
    </citation>
    <scope>NUCLEOTIDE SEQUENCE [LARGE SCALE GENOMIC DNA]</scope>
    <source>
        <strain evidence="2 3">LC0559/18</strain>
    </source>
</reference>
<evidence type="ECO:0000256" key="1">
    <source>
        <dbReference type="SAM" id="Coils"/>
    </source>
</evidence>
<feature type="coiled-coil region" evidence="1">
    <location>
        <begin position="161"/>
        <end position="216"/>
    </location>
</feature>
<dbReference type="EMBL" id="RYZS01000001">
    <property type="protein sequence ID" value="RVU95271.1"/>
    <property type="molecule type" value="Genomic_DNA"/>
</dbReference>
<protein>
    <submittedName>
        <fullName evidence="2">Uncharacterized protein</fullName>
    </submittedName>
</protein>
<sequence length="228" mass="27027">MKTTLTQEIEKALYYYCIELGGIVVEEVTMPDDQGIVDTLACFFKPDTTEWRCYELKVTRADFYSKAKLSFIGHYNYFVLTEELYLKVLEDIPSEIGVLVYRPYTQADELPADGTFFVAKKPVKRALQVDESALTQRFMASLFREVQKAKRMSYGTSFFSTEQLYKELRRRLDEKDSLQENNYYQRFIEDVQAARIESLEEELRALEQDYDFLRQQRQVRRRPTEPLE</sequence>
<evidence type="ECO:0000313" key="2">
    <source>
        <dbReference type="EMBL" id="RVU95271.1"/>
    </source>
</evidence>
<dbReference type="AlphaFoldDB" id="A0A437UNT5"/>
<proteinExistence type="predicted"/>
<organism evidence="2 3">
    <name type="scientific">Enterococcus avium</name>
    <name type="common">Streptococcus avium</name>
    <dbReference type="NCBI Taxonomy" id="33945"/>
    <lineage>
        <taxon>Bacteria</taxon>
        <taxon>Bacillati</taxon>
        <taxon>Bacillota</taxon>
        <taxon>Bacilli</taxon>
        <taxon>Lactobacillales</taxon>
        <taxon>Enterococcaceae</taxon>
        <taxon>Enterococcus</taxon>
    </lineage>
</organism>
<name>A0A437UNT5_ENTAV</name>
<keyword evidence="1" id="KW-0175">Coiled coil</keyword>
<comment type="caution">
    <text evidence="2">The sequence shown here is derived from an EMBL/GenBank/DDBJ whole genome shotgun (WGS) entry which is preliminary data.</text>
</comment>
<dbReference type="Proteomes" id="UP000288388">
    <property type="component" value="Unassembled WGS sequence"/>
</dbReference>
<accession>A0A437UNT5</accession>
<gene>
    <name evidence="2" type="ORF">EK398_10775</name>
</gene>
<dbReference type="RefSeq" id="WP_127979064.1">
    <property type="nucleotide sequence ID" value="NZ_JBBJUN010000001.1"/>
</dbReference>
<evidence type="ECO:0000313" key="3">
    <source>
        <dbReference type="Proteomes" id="UP000288388"/>
    </source>
</evidence>